<dbReference type="GO" id="GO:0004930">
    <property type="term" value="F:G protein-coupled receptor activity"/>
    <property type="evidence" value="ECO:0007669"/>
    <property type="project" value="UniProtKB-KW"/>
</dbReference>
<dbReference type="GeneID" id="8230650"/>
<dbReference type="OrthoDB" id="6358729at2759"/>
<feature type="transmembrane region" description="Helical" evidence="13">
    <location>
        <begin position="138"/>
        <end position="158"/>
    </location>
</feature>
<evidence type="ECO:0000256" key="2">
    <source>
        <dbReference type="ARBA" id="ARBA00010663"/>
    </source>
</evidence>
<comment type="similarity">
    <text evidence="2 11">Belongs to the G-protein coupled receptor 1 family.</text>
</comment>
<dbReference type="EMBL" id="DS235797">
    <property type="protein sequence ID" value="EEB17202.1"/>
    <property type="molecule type" value="Genomic_DNA"/>
</dbReference>
<evidence type="ECO:0000256" key="13">
    <source>
        <dbReference type="SAM" id="Phobius"/>
    </source>
</evidence>
<feature type="transmembrane region" description="Helical" evidence="13">
    <location>
        <begin position="516"/>
        <end position="538"/>
    </location>
</feature>
<name>E0VUZ6_PEDHC</name>
<dbReference type="OMA" id="CKCFCKR"/>
<evidence type="ECO:0000256" key="10">
    <source>
        <dbReference type="ARBA" id="ARBA00023224"/>
    </source>
</evidence>
<evidence type="ECO:0000256" key="9">
    <source>
        <dbReference type="ARBA" id="ARBA00023180"/>
    </source>
</evidence>
<evidence type="ECO:0000256" key="5">
    <source>
        <dbReference type="ARBA" id="ARBA00022989"/>
    </source>
</evidence>
<keyword evidence="15" id="KW-0808">Transferase</keyword>
<keyword evidence="10 11" id="KW-0807">Transducer</keyword>
<evidence type="ECO:0000256" key="1">
    <source>
        <dbReference type="ARBA" id="ARBA00004651"/>
    </source>
</evidence>
<feature type="compositionally biased region" description="Basic residues" evidence="12">
    <location>
        <begin position="453"/>
        <end position="464"/>
    </location>
</feature>
<reference evidence="16" key="3">
    <citation type="submission" date="2020-05" db="UniProtKB">
        <authorList>
            <consortium name="EnsemblMetazoa"/>
        </authorList>
    </citation>
    <scope>IDENTIFICATION</scope>
    <source>
        <strain evidence="16">USDA</strain>
    </source>
</reference>
<reference evidence="15" key="2">
    <citation type="submission" date="2007-04" db="EMBL/GenBank/DDBJ databases">
        <title>The genome of the human body louse.</title>
        <authorList>
            <consortium name="The Human Body Louse Genome Consortium"/>
            <person name="Kirkness E."/>
            <person name="Walenz B."/>
            <person name="Hass B."/>
            <person name="Bruggner R."/>
            <person name="Strausberg R."/>
        </authorList>
    </citation>
    <scope>NUCLEOTIDE SEQUENCE</scope>
    <source>
        <strain evidence="15">USDA</strain>
    </source>
</reference>
<protein>
    <submittedName>
        <fullName evidence="15 16">Class A rhodopsin-like G-protein coupled receptor GPRoar3, putative</fullName>
        <ecNumber evidence="15">2.7.10.2</ecNumber>
    </submittedName>
</protein>
<feature type="compositionally biased region" description="Low complexity" evidence="12">
    <location>
        <begin position="271"/>
        <end position="290"/>
    </location>
</feature>
<gene>
    <name evidence="16" type="primary">8230650</name>
    <name evidence="15" type="ORF">Phum_PHUM457080</name>
</gene>
<evidence type="ECO:0000256" key="3">
    <source>
        <dbReference type="ARBA" id="ARBA00022475"/>
    </source>
</evidence>
<dbReference type="CDD" id="cd15063">
    <property type="entry name" value="7tmA_Octopamine_R"/>
    <property type="match status" value="1"/>
</dbReference>
<evidence type="ECO:0000256" key="11">
    <source>
        <dbReference type="RuleBase" id="RU000688"/>
    </source>
</evidence>
<evidence type="ECO:0000256" key="8">
    <source>
        <dbReference type="ARBA" id="ARBA00023170"/>
    </source>
</evidence>
<feature type="compositionally biased region" description="Basic and acidic residues" evidence="12">
    <location>
        <begin position="428"/>
        <end position="439"/>
    </location>
</feature>
<keyword evidence="6 11" id="KW-0297">G-protein coupled receptor</keyword>
<dbReference type="SUPFAM" id="SSF81321">
    <property type="entry name" value="Family A G protein-coupled receptor-like"/>
    <property type="match status" value="1"/>
</dbReference>
<dbReference type="Gene3D" id="1.20.1070.10">
    <property type="entry name" value="Rhodopsin 7-helix transmembrane proteins"/>
    <property type="match status" value="2"/>
</dbReference>
<proteinExistence type="inferred from homology"/>
<dbReference type="eggNOG" id="KOG3656">
    <property type="taxonomic scope" value="Eukaryota"/>
</dbReference>
<dbReference type="PANTHER" id="PTHR24248">
    <property type="entry name" value="ADRENERGIC RECEPTOR-RELATED G-PROTEIN COUPLED RECEPTOR"/>
    <property type="match status" value="1"/>
</dbReference>
<evidence type="ECO:0000259" key="14">
    <source>
        <dbReference type="PROSITE" id="PS50262"/>
    </source>
</evidence>
<dbReference type="PROSITE" id="PS00237">
    <property type="entry name" value="G_PROTEIN_RECEP_F1_1"/>
    <property type="match status" value="1"/>
</dbReference>
<dbReference type="PROSITE" id="PS50262">
    <property type="entry name" value="G_PROTEIN_RECEP_F1_2"/>
    <property type="match status" value="1"/>
</dbReference>
<dbReference type="PRINTS" id="PR00237">
    <property type="entry name" value="GPCRRHODOPSN"/>
</dbReference>
<dbReference type="CTD" id="8230650"/>
<dbReference type="GO" id="GO:0004715">
    <property type="term" value="F:non-membrane spanning protein tyrosine kinase activity"/>
    <property type="evidence" value="ECO:0007669"/>
    <property type="project" value="UniProtKB-EC"/>
</dbReference>
<sequence length="607" mass="67458">MNESEACDSLITKVNWTDAFSLLVLAILLLINVMVVVGNCLVIAAVYISSKLRTVTNLFIVSLAVADLMVGVAVLPFSATWEVFKVWIFGDLWCSIWLAVDVWMCTASILNLCAISLDRYVAVTRPVNYPSIMSSSRAKILIAGVWVLSFVICFPPLVHNFDTSDDVLFTTTTPTTTTPQPTAESFQCPWICELTSDTGYVIYSALGSFFIPMGVMLFFYWKIYRAAVQTTRAINQGFRTTKGSGGFGNRFDEQRLTLRIHRGRGSVQSHSNTSTSITSCGSISGSPSVTNGHDKITEVPRLNRTRLTRTGKSHEKIKISVSYPSSDQISTSVMNNNNGLHPPSSPEATIRKTNESSLLDDPKDISYSVHYTNRTRKDSTTGSTTNGQKKLTNQNCYLRVTGSRLLTTTQSSKTDRSLSIDSMTSGYDDDRTCTEDASKDMSPSPTFDDGHHSQKPKHVSKMGKRNIKTQVKRFRMETKAAKTLGIIVGGFILCWMPFFTMYLIRPFCPKCINPIMFSVLFWLGYCNSAINPCIYALFSKDFRFAFKKIICRFLCGPERKLSVSLKRRGSDGSQMTTHKVIGRQRSPSFIPPNSMGEDSDPGASDSR</sequence>
<dbReference type="GO" id="GO:0005886">
    <property type="term" value="C:plasma membrane"/>
    <property type="evidence" value="ECO:0007669"/>
    <property type="project" value="UniProtKB-SubCell"/>
</dbReference>
<dbReference type="EC" id="2.7.10.2" evidence="15"/>
<evidence type="ECO:0000256" key="7">
    <source>
        <dbReference type="ARBA" id="ARBA00023136"/>
    </source>
</evidence>
<dbReference type="RefSeq" id="XP_002429940.1">
    <property type="nucleotide sequence ID" value="XM_002429895.1"/>
</dbReference>
<dbReference type="InterPro" id="IPR000276">
    <property type="entry name" value="GPCR_Rhodpsn"/>
</dbReference>
<dbReference type="VEuPathDB" id="VectorBase:PHUM457080"/>
<dbReference type="HOGENOM" id="CLU_009579_11_1_1"/>
<evidence type="ECO:0000256" key="12">
    <source>
        <dbReference type="SAM" id="MobiDB-lite"/>
    </source>
</evidence>
<feature type="transmembrane region" description="Helical" evidence="13">
    <location>
        <begin position="55"/>
        <end position="75"/>
    </location>
</feature>
<dbReference type="Pfam" id="PF00001">
    <property type="entry name" value="7tm_1"/>
    <property type="match status" value="1"/>
</dbReference>
<feature type="domain" description="G-protein coupled receptors family 1 profile" evidence="14">
    <location>
        <begin position="38"/>
        <end position="535"/>
    </location>
</feature>
<feature type="region of interest" description="Disordered" evidence="12">
    <location>
        <begin position="264"/>
        <end position="294"/>
    </location>
</feature>
<dbReference type="AlphaFoldDB" id="E0VUZ6"/>
<dbReference type="SMART" id="SM01381">
    <property type="entry name" value="7TM_GPCR_Srsx"/>
    <property type="match status" value="1"/>
</dbReference>
<evidence type="ECO:0000313" key="17">
    <source>
        <dbReference type="Proteomes" id="UP000009046"/>
    </source>
</evidence>
<reference evidence="15" key="1">
    <citation type="submission" date="2007-04" db="EMBL/GenBank/DDBJ databases">
        <title>Annotation of Pediculus humanus corporis strain USDA.</title>
        <authorList>
            <person name="Kirkness E."/>
            <person name="Hannick L."/>
            <person name="Hass B."/>
            <person name="Bruggner R."/>
            <person name="Lawson D."/>
            <person name="Bidwell S."/>
            <person name="Joardar V."/>
            <person name="Caler E."/>
            <person name="Walenz B."/>
            <person name="Inman J."/>
            <person name="Schobel S."/>
            <person name="Galinsky K."/>
            <person name="Amedeo P."/>
            <person name="Strausberg R."/>
        </authorList>
    </citation>
    <scope>NUCLEOTIDE SEQUENCE</scope>
    <source>
        <strain evidence="15">USDA</strain>
    </source>
</reference>
<feature type="region of interest" description="Disordered" evidence="12">
    <location>
        <begin position="566"/>
        <end position="607"/>
    </location>
</feature>
<feature type="transmembrane region" description="Helical" evidence="13">
    <location>
        <begin position="20"/>
        <end position="48"/>
    </location>
</feature>
<accession>E0VUZ6</accession>
<evidence type="ECO:0000256" key="6">
    <source>
        <dbReference type="ARBA" id="ARBA00023040"/>
    </source>
</evidence>
<keyword evidence="7 13" id="KW-0472">Membrane</keyword>
<dbReference type="InterPro" id="IPR017452">
    <property type="entry name" value="GPCR_Rhodpsn_7TM"/>
</dbReference>
<dbReference type="FunCoup" id="E0VUZ6">
    <property type="interactions" value="72"/>
</dbReference>
<dbReference type="Proteomes" id="UP000009046">
    <property type="component" value="Unassembled WGS sequence"/>
</dbReference>
<dbReference type="InParanoid" id="E0VUZ6"/>
<dbReference type="STRING" id="121224.E0VUZ6"/>
<feature type="transmembrane region" description="Helical" evidence="13">
    <location>
        <begin position="95"/>
        <end position="117"/>
    </location>
</feature>
<feature type="transmembrane region" description="Helical" evidence="13">
    <location>
        <begin position="483"/>
        <end position="504"/>
    </location>
</feature>
<dbReference type="EnsemblMetazoa" id="PHUM457080-RA">
    <property type="protein sequence ID" value="PHUM457080-PA"/>
    <property type="gene ID" value="PHUM457080"/>
</dbReference>
<comment type="subcellular location">
    <subcellularLocation>
        <location evidence="1">Cell membrane</location>
        <topology evidence="1">Multi-pass membrane protein</topology>
    </subcellularLocation>
</comment>
<dbReference type="EMBL" id="AAZO01005560">
    <property type="status" value="NOT_ANNOTATED_CDS"/>
    <property type="molecule type" value="Genomic_DNA"/>
</dbReference>
<feature type="transmembrane region" description="Helical" evidence="13">
    <location>
        <begin position="200"/>
        <end position="221"/>
    </location>
</feature>
<keyword evidence="8 11" id="KW-0675">Receptor</keyword>
<keyword evidence="17" id="KW-1185">Reference proteome</keyword>
<evidence type="ECO:0000313" key="16">
    <source>
        <dbReference type="EnsemblMetazoa" id="PHUM457080-PA"/>
    </source>
</evidence>
<evidence type="ECO:0000256" key="4">
    <source>
        <dbReference type="ARBA" id="ARBA00022692"/>
    </source>
</evidence>
<evidence type="ECO:0000313" key="15">
    <source>
        <dbReference type="EMBL" id="EEB17202.1"/>
    </source>
</evidence>
<dbReference type="KEGG" id="phu:Phum_PHUM457080"/>
<feature type="region of interest" description="Disordered" evidence="12">
    <location>
        <begin position="408"/>
        <end position="464"/>
    </location>
</feature>
<dbReference type="PANTHER" id="PTHR24248:SF174">
    <property type="entry name" value="TYRAMINE_OCTOPAMINE RECEPTOR"/>
    <property type="match status" value="1"/>
</dbReference>
<keyword evidence="9" id="KW-0325">Glycoprotein</keyword>
<keyword evidence="3" id="KW-1003">Cell membrane</keyword>
<keyword evidence="5 13" id="KW-1133">Transmembrane helix</keyword>
<keyword evidence="4 11" id="KW-0812">Transmembrane</keyword>
<organism>
    <name type="scientific">Pediculus humanus subsp. corporis</name>
    <name type="common">Body louse</name>
    <dbReference type="NCBI Taxonomy" id="121224"/>
    <lineage>
        <taxon>Eukaryota</taxon>
        <taxon>Metazoa</taxon>
        <taxon>Ecdysozoa</taxon>
        <taxon>Arthropoda</taxon>
        <taxon>Hexapoda</taxon>
        <taxon>Insecta</taxon>
        <taxon>Pterygota</taxon>
        <taxon>Neoptera</taxon>
        <taxon>Paraneoptera</taxon>
        <taxon>Psocodea</taxon>
        <taxon>Troctomorpha</taxon>
        <taxon>Phthiraptera</taxon>
        <taxon>Anoplura</taxon>
        <taxon>Pediculidae</taxon>
        <taxon>Pediculus</taxon>
    </lineage>
</organism>